<evidence type="ECO:0000259" key="1">
    <source>
        <dbReference type="Pfam" id="PF25277"/>
    </source>
</evidence>
<dbReference type="EMBL" id="KV454433">
    <property type="protein sequence ID" value="ODQ78948.1"/>
    <property type="molecule type" value="Genomic_DNA"/>
</dbReference>
<dbReference type="OrthoDB" id="273010at2759"/>
<proteinExistence type="predicted"/>
<protein>
    <recommendedName>
        <fullName evidence="1">DUF7871 domain-containing protein</fullName>
    </recommendedName>
</protein>
<dbReference type="PANTHER" id="PTHR40620">
    <property type="entry name" value="RESISTANCE PROTEIN CRD2, PUTATIVE (AFU_ORTHOLOGUE AFUA_4G04318)-RELATED"/>
    <property type="match status" value="1"/>
</dbReference>
<reference evidence="3" key="1">
    <citation type="submission" date="2016-05" db="EMBL/GenBank/DDBJ databases">
        <title>Comparative genomics of biotechnologically important yeasts.</title>
        <authorList>
            <consortium name="DOE Joint Genome Institute"/>
            <person name="Riley R."/>
            <person name="Haridas S."/>
            <person name="Wolfe K.H."/>
            <person name="Lopes M.R."/>
            <person name="Hittinger C.T."/>
            <person name="Goker M."/>
            <person name="Salamov A."/>
            <person name="Wisecaver J."/>
            <person name="Long T.M."/>
            <person name="Aerts A.L."/>
            <person name="Barry K."/>
            <person name="Choi C."/>
            <person name="Clum A."/>
            <person name="Coughlan A.Y."/>
            <person name="Deshpande S."/>
            <person name="Douglass A.P."/>
            <person name="Hanson S.J."/>
            <person name="Klenk H.-P."/>
            <person name="Labutti K."/>
            <person name="Lapidus A."/>
            <person name="Lindquist E."/>
            <person name="Lipzen A."/>
            <person name="Meier-Kolthoff J.P."/>
            <person name="Ohm R.A."/>
            <person name="Otillar R.P."/>
            <person name="Pangilinan J."/>
            <person name="Peng Y."/>
            <person name="Rokas A."/>
            <person name="Rosa C.A."/>
            <person name="Scheuner C."/>
            <person name="Sibirny A.A."/>
            <person name="Slot J.C."/>
            <person name="Stielow J.B."/>
            <person name="Sun H."/>
            <person name="Kurtzman C.P."/>
            <person name="Blackwell M."/>
            <person name="Grigoriev I.V."/>
            <person name="Jeffries T.W."/>
        </authorList>
    </citation>
    <scope>NUCLEOTIDE SEQUENCE [LARGE SCALE GENOMIC DNA]</scope>
    <source>
        <strain evidence="3">NRRL Y-12698</strain>
    </source>
</reference>
<dbReference type="RefSeq" id="XP_018984276.1">
    <property type="nucleotide sequence ID" value="XM_019131279.1"/>
</dbReference>
<keyword evidence="3" id="KW-1185">Reference proteome</keyword>
<evidence type="ECO:0000313" key="2">
    <source>
        <dbReference type="EMBL" id="ODQ78948.1"/>
    </source>
</evidence>
<dbReference type="AlphaFoldDB" id="A0A1E3QMU3"/>
<dbReference type="Pfam" id="PF25277">
    <property type="entry name" value="DUF7871"/>
    <property type="match status" value="1"/>
</dbReference>
<feature type="domain" description="DUF7871" evidence="1">
    <location>
        <begin position="1"/>
        <end position="54"/>
    </location>
</feature>
<gene>
    <name evidence="2" type="ORF">BABINDRAFT_22187</name>
</gene>
<sequence>CSCAAQATCSCGKKAAQHCDCERASTENVKPADNESCNCGQRKKGECTCGGSAECEPREGEVSF</sequence>
<evidence type="ECO:0000313" key="3">
    <source>
        <dbReference type="Proteomes" id="UP000094336"/>
    </source>
</evidence>
<dbReference type="InterPro" id="IPR057193">
    <property type="entry name" value="DUF7871"/>
</dbReference>
<dbReference type="PANTHER" id="PTHR40620:SF1">
    <property type="entry name" value="RESISTANCE PROTEIN CRD2, PUTATIVE (AFU_ORTHOLOGUE AFUA_4G04318)-RELATED"/>
    <property type="match status" value="1"/>
</dbReference>
<dbReference type="Proteomes" id="UP000094336">
    <property type="component" value="Unassembled WGS sequence"/>
</dbReference>
<organism evidence="2 3">
    <name type="scientific">Babjeviella inositovora NRRL Y-12698</name>
    <dbReference type="NCBI Taxonomy" id="984486"/>
    <lineage>
        <taxon>Eukaryota</taxon>
        <taxon>Fungi</taxon>
        <taxon>Dikarya</taxon>
        <taxon>Ascomycota</taxon>
        <taxon>Saccharomycotina</taxon>
        <taxon>Pichiomycetes</taxon>
        <taxon>Serinales incertae sedis</taxon>
        <taxon>Babjeviella</taxon>
    </lineage>
</organism>
<dbReference type="GeneID" id="30149132"/>
<name>A0A1E3QMU3_9ASCO</name>
<feature type="non-terminal residue" evidence="2">
    <location>
        <position position="1"/>
    </location>
</feature>
<accession>A0A1E3QMU3</accession>
<feature type="non-terminal residue" evidence="2">
    <location>
        <position position="64"/>
    </location>
</feature>